<evidence type="ECO:0000256" key="1">
    <source>
        <dbReference type="SAM" id="MobiDB-lite"/>
    </source>
</evidence>
<proteinExistence type="predicted"/>
<accession>A0A195DBA1</accession>
<reference evidence="2 3" key="1">
    <citation type="submission" date="2015-09" db="EMBL/GenBank/DDBJ databases">
        <title>Trachymyrmex cornetzi WGS genome.</title>
        <authorList>
            <person name="Nygaard S."/>
            <person name="Hu H."/>
            <person name="Boomsma J."/>
            <person name="Zhang G."/>
        </authorList>
    </citation>
    <scope>NUCLEOTIDE SEQUENCE [LARGE SCALE GENOMIC DNA]</scope>
    <source>
        <strain evidence="2">Tcor2-1</strain>
        <tissue evidence="2">Whole body</tissue>
    </source>
</reference>
<keyword evidence="3" id="KW-1185">Reference proteome</keyword>
<organism evidence="2 3">
    <name type="scientific">Trachymyrmex cornetzi</name>
    <dbReference type="NCBI Taxonomy" id="471704"/>
    <lineage>
        <taxon>Eukaryota</taxon>
        <taxon>Metazoa</taxon>
        <taxon>Ecdysozoa</taxon>
        <taxon>Arthropoda</taxon>
        <taxon>Hexapoda</taxon>
        <taxon>Insecta</taxon>
        <taxon>Pterygota</taxon>
        <taxon>Neoptera</taxon>
        <taxon>Endopterygota</taxon>
        <taxon>Hymenoptera</taxon>
        <taxon>Apocrita</taxon>
        <taxon>Aculeata</taxon>
        <taxon>Formicoidea</taxon>
        <taxon>Formicidae</taxon>
        <taxon>Myrmicinae</taxon>
        <taxon>Trachymyrmex</taxon>
    </lineage>
</organism>
<dbReference type="Proteomes" id="UP000078492">
    <property type="component" value="Unassembled WGS sequence"/>
</dbReference>
<gene>
    <name evidence="2" type="ORF">ALC57_18215</name>
</gene>
<feature type="region of interest" description="Disordered" evidence="1">
    <location>
        <begin position="27"/>
        <end position="100"/>
    </location>
</feature>
<feature type="compositionally biased region" description="Basic residues" evidence="1">
    <location>
        <begin position="27"/>
        <end position="54"/>
    </location>
</feature>
<evidence type="ECO:0000313" key="2">
    <source>
        <dbReference type="EMBL" id="KYN09694.1"/>
    </source>
</evidence>
<feature type="compositionally biased region" description="Basic and acidic residues" evidence="1">
    <location>
        <begin position="73"/>
        <end position="88"/>
    </location>
</feature>
<sequence length="123" mass="13800">MEKRTTQVKKEAKESWTIGSATKINTRRYKIDAKRKRSKRARKRDSAITKRRRPKEGTQWEKETEGGSATSVDAKEGKRVKREREERNGTGLFQCAAGGHRGGGAVLLLLYIHPGLYAPSTAS</sequence>
<feature type="compositionally biased region" description="Basic and acidic residues" evidence="1">
    <location>
        <begin position="55"/>
        <end position="65"/>
    </location>
</feature>
<protein>
    <submittedName>
        <fullName evidence="2">Uncharacterized protein</fullName>
    </submittedName>
</protein>
<evidence type="ECO:0000313" key="3">
    <source>
        <dbReference type="Proteomes" id="UP000078492"/>
    </source>
</evidence>
<name>A0A195DBA1_9HYME</name>
<dbReference type="AlphaFoldDB" id="A0A195DBA1"/>
<dbReference type="EMBL" id="KQ981082">
    <property type="protein sequence ID" value="KYN09694.1"/>
    <property type="molecule type" value="Genomic_DNA"/>
</dbReference>